<sequence length="240" mass="28723">MKIIISPAKRFKHFENEKTEGLLFEDETKQLVENLKKYSINDLANMFFCNDDLAIKAYYDYKDFDFENLKNPAIFSYDGLVFKQFKKEDFNDLDYLNDHVYIISALYGLCKPFTGISDYRLYMDSKGIDMHEFWADKIYKKAFEDENFIINLASAEYAKLIKKYLKKNQKFLTLTFKENRNGKIRSIVSYTKQMRGRMLKYLINNKISDIEEIKKINLCDYIYDPINSTKDEYVFVRENK</sequence>
<reference evidence="2" key="1">
    <citation type="submission" date="2019-11" db="EMBL/GenBank/DDBJ databases">
        <authorList>
            <person name="Feng L."/>
        </authorList>
    </citation>
    <scope>NUCLEOTIDE SEQUENCE</scope>
    <source>
        <strain evidence="2">AvaginalisLFYP127</strain>
    </source>
</reference>
<dbReference type="HAMAP" id="MF_00652">
    <property type="entry name" value="UPF0246"/>
    <property type="match status" value="1"/>
</dbReference>
<organism evidence="2">
    <name type="scientific">Anaerococcus vaginalis</name>
    <dbReference type="NCBI Taxonomy" id="33037"/>
    <lineage>
        <taxon>Bacteria</taxon>
        <taxon>Bacillati</taxon>
        <taxon>Bacillota</taxon>
        <taxon>Tissierellia</taxon>
        <taxon>Tissierellales</taxon>
        <taxon>Peptoniphilaceae</taxon>
        <taxon>Anaerococcus</taxon>
    </lineage>
</organism>
<dbReference type="InterPro" id="IPR005583">
    <property type="entry name" value="YaaA"/>
</dbReference>
<dbReference type="PANTHER" id="PTHR30283">
    <property type="entry name" value="PEROXIDE STRESS RESPONSE PROTEIN YAAA"/>
    <property type="match status" value="1"/>
</dbReference>
<evidence type="ECO:0000313" key="2">
    <source>
        <dbReference type="EMBL" id="VYT08196.1"/>
    </source>
</evidence>
<dbReference type="GO" id="GO:0033194">
    <property type="term" value="P:response to hydroperoxide"/>
    <property type="evidence" value="ECO:0007669"/>
    <property type="project" value="TreeGrafter"/>
</dbReference>
<protein>
    <recommendedName>
        <fullName evidence="1">UPF0246 protein AVLFYP127_00767</fullName>
    </recommendedName>
</protein>
<dbReference type="EMBL" id="CACRSW010000027">
    <property type="protein sequence ID" value="VYT08196.1"/>
    <property type="molecule type" value="Genomic_DNA"/>
</dbReference>
<dbReference type="RefSeq" id="WP_156329254.1">
    <property type="nucleotide sequence ID" value="NZ_CACRSW010000027.1"/>
</dbReference>
<accession>A0A6N2TXY8</accession>
<dbReference type="PANTHER" id="PTHR30283:SF4">
    <property type="entry name" value="PEROXIDE STRESS RESISTANCE PROTEIN YAAA"/>
    <property type="match status" value="1"/>
</dbReference>
<proteinExistence type="inferred from homology"/>
<dbReference type="AlphaFoldDB" id="A0A6N2TXY8"/>
<dbReference type="GO" id="GO:0005829">
    <property type="term" value="C:cytosol"/>
    <property type="evidence" value="ECO:0007669"/>
    <property type="project" value="TreeGrafter"/>
</dbReference>
<dbReference type="Pfam" id="PF03883">
    <property type="entry name" value="H2O2_YaaD"/>
    <property type="match status" value="1"/>
</dbReference>
<name>A0A6N2TXY8_9FIRM</name>
<comment type="similarity">
    <text evidence="1">Belongs to the UPF0246 family.</text>
</comment>
<gene>
    <name evidence="2" type="ORF">AVLFYP127_00767</name>
</gene>
<evidence type="ECO:0000256" key="1">
    <source>
        <dbReference type="HAMAP-Rule" id="MF_00652"/>
    </source>
</evidence>